<dbReference type="Gene3D" id="3.30.710.10">
    <property type="entry name" value="Potassium Channel Kv1.1, Chain A"/>
    <property type="match status" value="1"/>
</dbReference>
<evidence type="ECO:0000259" key="5">
    <source>
        <dbReference type="Pfam" id="PF03931"/>
    </source>
</evidence>
<dbReference type="SUPFAM" id="SSF54695">
    <property type="entry name" value="POZ domain"/>
    <property type="match status" value="1"/>
</dbReference>
<dbReference type="InterPro" id="IPR016073">
    <property type="entry name" value="Skp1_comp_POZ"/>
</dbReference>
<protein>
    <recommendedName>
        <fullName evidence="3">Elongin-C</fullName>
    </recommendedName>
</protein>
<evidence type="ECO:0000256" key="4">
    <source>
        <dbReference type="ARBA" id="ARBA00023242"/>
    </source>
</evidence>
<evidence type="ECO:0000256" key="3">
    <source>
        <dbReference type="ARBA" id="ARBA00021347"/>
    </source>
</evidence>
<accession>A0A4Y7PYY8</accession>
<dbReference type="PANTHER" id="PTHR20648">
    <property type="entry name" value="ELONGIN-C"/>
    <property type="match status" value="1"/>
</dbReference>
<keyword evidence="7" id="KW-1185">Reference proteome</keyword>
<dbReference type="EMBL" id="ML170189">
    <property type="protein sequence ID" value="TDL20355.1"/>
    <property type="molecule type" value="Genomic_DNA"/>
</dbReference>
<evidence type="ECO:0000256" key="2">
    <source>
        <dbReference type="ARBA" id="ARBA00009993"/>
    </source>
</evidence>
<dbReference type="FunFam" id="3.30.710.10:FF:000035">
    <property type="entry name" value="Elongin C transcription elongation factor"/>
    <property type="match status" value="1"/>
</dbReference>
<dbReference type="GO" id="GO:0006511">
    <property type="term" value="P:ubiquitin-dependent protein catabolic process"/>
    <property type="evidence" value="ECO:0007669"/>
    <property type="project" value="InterPro"/>
</dbReference>
<dbReference type="Proteomes" id="UP000294933">
    <property type="component" value="Unassembled WGS sequence"/>
</dbReference>
<reference evidence="6 7" key="1">
    <citation type="submission" date="2018-06" db="EMBL/GenBank/DDBJ databases">
        <title>A transcriptomic atlas of mushroom development highlights an independent origin of complex multicellularity.</title>
        <authorList>
            <consortium name="DOE Joint Genome Institute"/>
            <person name="Krizsan K."/>
            <person name="Almasi E."/>
            <person name="Merenyi Z."/>
            <person name="Sahu N."/>
            <person name="Viragh M."/>
            <person name="Koszo T."/>
            <person name="Mondo S."/>
            <person name="Kiss B."/>
            <person name="Balint B."/>
            <person name="Kues U."/>
            <person name="Barry K."/>
            <person name="Hegedus J.C."/>
            <person name="Henrissat B."/>
            <person name="Johnson J."/>
            <person name="Lipzen A."/>
            <person name="Ohm R."/>
            <person name="Nagy I."/>
            <person name="Pangilinan J."/>
            <person name="Yan J."/>
            <person name="Xiong Y."/>
            <person name="Grigoriev I.V."/>
            <person name="Hibbett D.S."/>
            <person name="Nagy L.G."/>
        </authorList>
    </citation>
    <scope>NUCLEOTIDE SEQUENCE [LARGE SCALE GENOMIC DNA]</scope>
    <source>
        <strain evidence="6 7">SZMC22713</strain>
    </source>
</reference>
<dbReference type="InterPro" id="IPR001232">
    <property type="entry name" value="SKP1-like"/>
</dbReference>
<evidence type="ECO:0000256" key="1">
    <source>
        <dbReference type="ARBA" id="ARBA00004123"/>
    </source>
</evidence>
<dbReference type="STRING" id="50990.A0A4Y7PYY8"/>
<dbReference type="InterPro" id="IPR011333">
    <property type="entry name" value="SKP1/BTB/POZ_sf"/>
</dbReference>
<dbReference type="SMART" id="SM00512">
    <property type="entry name" value="Skp1"/>
    <property type="match status" value="1"/>
</dbReference>
<name>A0A4Y7PYY8_9AGAM</name>
<comment type="subcellular location">
    <subcellularLocation>
        <location evidence="1">Nucleus</location>
    </subcellularLocation>
</comment>
<keyword evidence="4" id="KW-0539">Nucleus</keyword>
<dbReference type="AlphaFoldDB" id="A0A4Y7PYY8"/>
<dbReference type="Pfam" id="PF03931">
    <property type="entry name" value="Skp1_POZ"/>
    <property type="match status" value="1"/>
</dbReference>
<evidence type="ECO:0000313" key="6">
    <source>
        <dbReference type="EMBL" id="TDL20355.1"/>
    </source>
</evidence>
<gene>
    <name evidence="6" type="ORF">BD410DRAFT_791161</name>
</gene>
<feature type="domain" description="SKP1 component POZ" evidence="5">
    <location>
        <begin position="16"/>
        <end position="77"/>
    </location>
</feature>
<sequence>MPRDVDMEGGGKSDWVRITSVDGFSFMVLRKVAMGSGTLKNMLSSDSNFAEALSGTCPLQERAVVLEKVLEYLAYKNTYEENGSKDDLEHFEKRVPPEIALELLMAADYLES</sequence>
<dbReference type="InterPro" id="IPR039948">
    <property type="entry name" value="ELC1"/>
</dbReference>
<organism evidence="6 7">
    <name type="scientific">Rickenella mellea</name>
    <dbReference type="NCBI Taxonomy" id="50990"/>
    <lineage>
        <taxon>Eukaryota</taxon>
        <taxon>Fungi</taxon>
        <taxon>Dikarya</taxon>
        <taxon>Basidiomycota</taxon>
        <taxon>Agaricomycotina</taxon>
        <taxon>Agaricomycetes</taxon>
        <taxon>Hymenochaetales</taxon>
        <taxon>Rickenellaceae</taxon>
        <taxon>Rickenella</taxon>
    </lineage>
</organism>
<proteinExistence type="inferred from homology"/>
<evidence type="ECO:0000313" key="7">
    <source>
        <dbReference type="Proteomes" id="UP000294933"/>
    </source>
</evidence>
<comment type="similarity">
    <text evidence="2">Belongs to the SKP1 family.</text>
</comment>
<dbReference type="CDD" id="cd18321">
    <property type="entry name" value="BTB_POZ_EloC"/>
    <property type="match status" value="1"/>
</dbReference>
<dbReference type="GO" id="GO:0005634">
    <property type="term" value="C:nucleus"/>
    <property type="evidence" value="ECO:0007669"/>
    <property type="project" value="UniProtKB-SubCell"/>
</dbReference>
<dbReference type="OrthoDB" id="249087at2759"/>
<dbReference type="VEuPathDB" id="FungiDB:BD410DRAFT_791161"/>